<evidence type="ECO:0000313" key="7">
    <source>
        <dbReference type="Proteomes" id="UP000282454"/>
    </source>
</evidence>
<keyword evidence="7" id="KW-1185">Reference proteome</keyword>
<comment type="caution">
    <text evidence="6">The sequence shown here is derived from an EMBL/GenBank/DDBJ whole genome shotgun (WGS) entry which is preliminary data.</text>
</comment>
<keyword evidence="2 4" id="KW-0238">DNA-binding</keyword>
<dbReference type="Pfam" id="PF00440">
    <property type="entry name" value="TetR_N"/>
    <property type="match status" value="1"/>
</dbReference>
<dbReference type="InterPro" id="IPR009057">
    <property type="entry name" value="Homeodomain-like_sf"/>
</dbReference>
<dbReference type="InterPro" id="IPR036271">
    <property type="entry name" value="Tet_transcr_reg_TetR-rel_C_sf"/>
</dbReference>
<protein>
    <submittedName>
        <fullName evidence="6">TetR family transcriptional regulator</fullName>
    </submittedName>
</protein>
<dbReference type="PANTHER" id="PTHR30055">
    <property type="entry name" value="HTH-TYPE TRANSCRIPTIONAL REGULATOR RUTR"/>
    <property type="match status" value="1"/>
</dbReference>
<keyword evidence="3" id="KW-0804">Transcription</keyword>
<dbReference type="GO" id="GO:0003700">
    <property type="term" value="F:DNA-binding transcription factor activity"/>
    <property type="evidence" value="ECO:0007669"/>
    <property type="project" value="TreeGrafter"/>
</dbReference>
<name>A0A421B3I0_9PSEU</name>
<evidence type="ECO:0000313" key="6">
    <source>
        <dbReference type="EMBL" id="RLK58986.1"/>
    </source>
</evidence>
<dbReference type="InterPro" id="IPR001647">
    <property type="entry name" value="HTH_TetR"/>
</dbReference>
<dbReference type="EMBL" id="RCDD01000002">
    <property type="protein sequence ID" value="RLK58986.1"/>
    <property type="molecule type" value="Genomic_DNA"/>
</dbReference>
<dbReference type="PROSITE" id="PS50977">
    <property type="entry name" value="HTH_TETR_2"/>
    <property type="match status" value="1"/>
</dbReference>
<evidence type="ECO:0000256" key="3">
    <source>
        <dbReference type="ARBA" id="ARBA00023163"/>
    </source>
</evidence>
<dbReference type="RefSeq" id="WP_211346595.1">
    <property type="nucleotide sequence ID" value="NZ_RCDD01000002.1"/>
</dbReference>
<organism evidence="6 7">
    <name type="scientific">Actinokineospora cianjurensis</name>
    <dbReference type="NCBI Taxonomy" id="585224"/>
    <lineage>
        <taxon>Bacteria</taxon>
        <taxon>Bacillati</taxon>
        <taxon>Actinomycetota</taxon>
        <taxon>Actinomycetes</taxon>
        <taxon>Pseudonocardiales</taxon>
        <taxon>Pseudonocardiaceae</taxon>
        <taxon>Actinokineospora</taxon>
    </lineage>
</organism>
<reference evidence="6 7" key="1">
    <citation type="submission" date="2018-10" db="EMBL/GenBank/DDBJ databases">
        <title>Genomic Encyclopedia of Archaeal and Bacterial Type Strains, Phase II (KMG-II): from individual species to whole genera.</title>
        <authorList>
            <person name="Goeker M."/>
        </authorList>
    </citation>
    <scope>NUCLEOTIDE SEQUENCE [LARGE SCALE GENOMIC DNA]</scope>
    <source>
        <strain evidence="6 7">DSM 45657</strain>
    </source>
</reference>
<dbReference type="GO" id="GO:0000976">
    <property type="term" value="F:transcription cis-regulatory region binding"/>
    <property type="evidence" value="ECO:0007669"/>
    <property type="project" value="TreeGrafter"/>
</dbReference>
<evidence type="ECO:0000256" key="2">
    <source>
        <dbReference type="ARBA" id="ARBA00023125"/>
    </source>
</evidence>
<dbReference type="AlphaFoldDB" id="A0A421B3I0"/>
<gene>
    <name evidence="6" type="ORF">CLV68_3467</name>
</gene>
<proteinExistence type="predicted"/>
<evidence type="ECO:0000256" key="4">
    <source>
        <dbReference type="PROSITE-ProRule" id="PRU00335"/>
    </source>
</evidence>
<dbReference type="InterPro" id="IPR050109">
    <property type="entry name" value="HTH-type_TetR-like_transc_reg"/>
</dbReference>
<feature type="domain" description="HTH tetR-type" evidence="5">
    <location>
        <begin position="12"/>
        <end position="72"/>
    </location>
</feature>
<dbReference type="PANTHER" id="PTHR30055:SF151">
    <property type="entry name" value="TRANSCRIPTIONAL REGULATORY PROTEIN"/>
    <property type="match status" value="1"/>
</dbReference>
<accession>A0A421B3I0</accession>
<evidence type="ECO:0000256" key="1">
    <source>
        <dbReference type="ARBA" id="ARBA00023015"/>
    </source>
</evidence>
<feature type="DNA-binding region" description="H-T-H motif" evidence="4">
    <location>
        <begin position="35"/>
        <end position="54"/>
    </location>
</feature>
<dbReference type="Gene3D" id="1.10.357.10">
    <property type="entry name" value="Tetracycline Repressor, domain 2"/>
    <property type="match status" value="2"/>
</dbReference>
<sequence length="415" mass="44449">MSTPRRVGRKPGPPASLTRDDVARAALAEGLLTLSMPTVARRLGVSHSTLYRYVHDRDDLVLAAIDLAVREFTWPAPDLGWRELLWAFADALWRFLKAHPGMAESIQVAPGLPARVTELATGYVLRLRTEGLGRREASIAVDLVADLTIATEIAMRGLDRTFETPRGRRSLRELYLESWQDLLVEAADATAMQDRGWLDDKLTLFFDGMATRVDPPTTAPGPTPDRDRVVTAARDLARREGLSAVTPRAVADLVGTQVTGVRSVVGDRDGLVVAMLDVVAEAIEVPAPDPDPRSELVALALAVHTALRADPWAVPALAVDGLAGPLILPLLDRVFTAFRAAGMADEHITTATRALWTHVFGAALITPTPHSFAARLVQSADSPVITAVTLAGTADGQAHVIGITALVTGLLADRG</sequence>
<keyword evidence="1" id="KW-0805">Transcription regulation</keyword>
<dbReference type="SUPFAM" id="SSF48498">
    <property type="entry name" value="Tetracyclin repressor-like, C-terminal domain"/>
    <property type="match status" value="2"/>
</dbReference>
<evidence type="ECO:0000259" key="5">
    <source>
        <dbReference type="PROSITE" id="PS50977"/>
    </source>
</evidence>
<dbReference type="Proteomes" id="UP000282454">
    <property type="component" value="Unassembled WGS sequence"/>
</dbReference>
<dbReference type="SUPFAM" id="SSF46689">
    <property type="entry name" value="Homeodomain-like"/>
    <property type="match status" value="2"/>
</dbReference>